<evidence type="ECO:0000256" key="1">
    <source>
        <dbReference type="ARBA" id="ARBA00022729"/>
    </source>
</evidence>
<name>A0ABV7A433_9BACI</name>
<accession>A0ABV7A433</accession>
<dbReference type="PANTHER" id="PTHR11575">
    <property type="entry name" value="5'-NUCLEOTIDASE-RELATED"/>
    <property type="match status" value="1"/>
</dbReference>
<dbReference type="SUPFAM" id="SSF55816">
    <property type="entry name" value="5'-nucleotidase (syn. UDP-sugar hydrolase), C-terminal domain"/>
    <property type="match status" value="1"/>
</dbReference>
<evidence type="ECO:0000256" key="2">
    <source>
        <dbReference type="RuleBase" id="RU362119"/>
    </source>
</evidence>
<keyword evidence="2" id="KW-0547">Nucleotide-binding</keyword>
<keyword evidence="1" id="KW-0732">Signal</keyword>
<comment type="similarity">
    <text evidence="2">Belongs to the 5'-nucleotidase family.</text>
</comment>
<dbReference type="SUPFAM" id="SSF56300">
    <property type="entry name" value="Metallo-dependent phosphatases"/>
    <property type="match status" value="1"/>
</dbReference>
<evidence type="ECO:0000313" key="5">
    <source>
        <dbReference type="EMBL" id="MFC2947797.1"/>
    </source>
</evidence>
<sequence length="532" mass="59712">MKRTATIQLFYTSDVHGHAMPVSYGTKEEIDIGLAKYATAVKGARAKNPDLLVADNGDLIQGTPLMTHFVKKYAAEENPMVGIMNRIGIEAGVLGNHEFNFGKNILQTAVDQSNFPWLSANILDIQSGKTYFGPPYKLKVMDNGIRIAFVGVTTHYIPNWEAPEHIAGLKFADAFSTLKYWVEYIRENERPNIIIGMYHGGLERDPQTGEPTEALTGENQGYQMCTEIEGLDILLTGHQHRQLVSTIHGVLAVQPGNNAETYGKVEIVLEKQQDQWKISAKDASIETLEGIEADSDILRYMEDIETSTQSWLDEPVGFIEGEMLIDDPFQARIEKHPFIEFIQKVQMEESDVDISVTALLNNEARGFGKRVTMRDIVSNYMYPNTLVVLELNGKDIKAALEKSADYFILDGMGNIAVNPSYMEPKPQHYNYDMWEGIQYTINVSNPSGERVENITYQGKPLQEEETYQVVLNNYRASGGGNYDMFKGKPVVKEIQKDAVELIRSYFEKYETVPATATPNFVIKAGDKGISCR</sequence>
<organism evidence="5 6">
    <name type="scientific">Virgibacillus sediminis</name>
    <dbReference type="NCBI Taxonomy" id="202260"/>
    <lineage>
        <taxon>Bacteria</taxon>
        <taxon>Bacillati</taxon>
        <taxon>Bacillota</taxon>
        <taxon>Bacilli</taxon>
        <taxon>Bacillales</taxon>
        <taxon>Bacillaceae</taxon>
        <taxon>Virgibacillus</taxon>
    </lineage>
</organism>
<dbReference type="Pfam" id="PF00149">
    <property type="entry name" value="Metallophos"/>
    <property type="match status" value="1"/>
</dbReference>
<dbReference type="InterPro" id="IPR008334">
    <property type="entry name" value="5'-Nucleotdase_C"/>
</dbReference>
<gene>
    <name evidence="5" type="ORF">ACFODW_05520</name>
</gene>
<dbReference type="Pfam" id="PF02872">
    <property type="entry name" value="5_nucleotid_C"/>
    <property type="match status" value="1"/>
</dbReference>
<evidence type="ECO:0000259" key="4">
    <source>
        <dbReference type="Pfam" id="PF02872"/>
    </source>
</evidence>
<dbReference type="Proteomes" id="UP001595387">
    <property type="component" value="Unassembled WGS sequence"/>
</dbReference>
<evidence type="ECO:0000313" key="6">
    <source>
        <dbReference type="Proteomes" id="UP001595387"/>
    </source>
</evidence>
<dbReference type="PRINTS" id="PR01607">
    <property type="entry name" value="APYRASEFAMLY"/>
</dbReference>
<keyword evidence="6" id="KW-1185">Reference proteome</keyword>
<comment type="caution">
    <text evidence="5">The sequence shown here is derived from an EMBL/GenBank/DDBJ whole genome shotgun (WGS) entry which is preliminary data.</text>
</comment>
<dbReference type="Gene3D" id="3.60.21.10">
    <property type="match status" value="1"/>
</dbReference>
<reference evidence="6" key="1">
    <citation type="journal article" date="2019" name="Int. J. Syst. Evol. Microbiol.">
        <title>The Global Catalogue of Microorganisms (GCM) 10K type strain sequencing project: providing services to taxonomists for standard genome sequencing and annotation.</title>
        <authorList>
            <consortium name="The Broad Institute Genomics Platform"/>
            <consortium name="The Broad Institute Genome Sequencing Center for Infectious Disease"/>
            <person name="Wu L."/>
            <person name="Ma J."/>
        </authorList>
    </citation>
    <scope>NUCLEOTIDE SEQUENCE [LARGE SCALE GENOMIC DNA]</scope>
    <source>
        <strain evidence="6">KCTC 13193</strain>
    </source>
</reference>
<proteinExistence type="inferred from homology"/>
<dbReference type="RefSeq" id="WP_390304071.1">
    <property type="nucleotide sequence ID" value="NZ_JBHRRZ010000010.1"/>
</dbReference>
<feature type="domain" description="5'-Nucleotidase C-terminal" evidence="4">
    <location>
        <begin position="330"/>
        <end position="486"/>
    </location>
</feature>
<evidence type="ECO:0000259" key="3">
    <source>
        <dbReference type="Pfam" id="PF00149"/>
    </source>
</evidence>
<dbReference type="InterPro" id="IPR036907">
    <property type="entry name" value="5'-Nucleotdase_C_sf"/>
</dbReference>
<feature type="domain" description="Calcineurin-like phosphoesterase" evidence="3">
    <location>
        <begin position="12"/>
        <end position="241"/>
    </location>
</feature>
<dbReference type="Gene3D" id="3.90.780.10">
    <property type="entry name" value="5'-Nucleotidase, C-terminal domain"/>
    <property type="match status" value="1"/>
</dbReference>
<protein>
    <submittedName>
        <fullName evidence="5">Bifunctional metallophosphatase/5'-nucleotidase</fullName>
    </submittedName>
</protein>
<dbReference type="PANTHER" id="PTHR11575:SF6">
    <property type="entry name" value="2',3'-CYCLIC-NUCLEOTIDE 2'-PHOSPHODIESTERASE_3'-NUCLEOTIDASE"/>
    <property type="match status" value="1"/>
</dbReference>
<dbReference type="InterPro" id="IPR029052">
    <property type="entry name" value="Metallo-depent_PP-like"/>
</dbReference>
<keyword evidence="2" id="KW-0378">Hydrolase</keyword>
<dbReference type="InterPro" id="IPR004843">
    <property type="entry name" value="Calcineurin-like_PHP"/>
</dbReference>
<dbReference type="EMBL" id="JBHRRZ010000010">
    <property type="protein sequence ID" value="MFC2947797.1"/>
    <property type="molecule type" value="Genomic_DNA"/>
</dbReference>
<dbReference type="InterPro" id="IPR006179">
    <property type="entry name" value="5_nucleotidase/apyrase"/>
</dbReference>